<keyword evidence="2" id="KW-1185">Reference proteome</keyword>
<gene>
    <name evidence="1" type="ORF">C8F04DRAFT_1239198</name>
</gene>
<reference evidence="1" key="1">
    <citation type="submission" date="2023-03" db="EMBL/GenBank/DDBJ databases">
        <title>Massive genome expansion in bonnet fungi (Mycena s.s.) driven by repeated elements and novel gene families across ecological guilds.</title>
        <authorList>
            <consortium name="Lawrence Berkeley National Laboratory"/>
            <person name="Harder C.B."/>
            <person name="Miyauchi S."/>
            <person name="Viragh M."/>
            <person name="Kuo A."/>
            <person name="Thoen E."/>
            <person name="Andreopoulos B."/>
            <person name="Lu D."/>
            <person name="Skrede I."/>
            <person name="Drula E."/>
            <person name="Henrissat B."/>
            <person name="Morin E."/>
            <person name="Kohler A."/>
            <person name="Barry K."/>
            <person name="LaButti K."/>
            <person name="Morin E."/>
            <person name="Salamov A."/>
            <person name="Lipzen A."/>
            <person name="Mereny Z."/>
            <person name="Hegedus B."/>
            <person name="Baldrian P."/>
            <person name="Stursova M."/>
            <person name="Weitz H."/>
            <person name="Taylor A."/>
            <person name="Grigoriev I.V."/>
            <person name="Nagy L.G."/>
            <person name="Martin F."/>
            <person name="Kauserud H."/>
        </authorList>
    </citation>
    <scope>NUCLEOTIDE SEQUENCE</scope>
    <source>
        <strain evidence="1">CBHHK200</strain>
    </source>
</reference>
<dbReference type="EMBL" id="JARJCM010000154">
    <property type="protein sequence ID" value="KAJ7025361.1"/>
    <property type="molecule type" value="Genomic_DNA"/>
</dbReference>
<comment type="caution">
    <text evidence="1">The sequence shown here is derived from an EMBL/GenBank/DDBJ whole genome shotgun (WGS) entry which is preliminary data.</text>
</comment>
<dbReference type="Proteomes" id="UP001218188">
    <property type="component" value="Unassembled WGS sequence"/>
</dbReference>
<name>A0AAD6SEP5_9AGAR</name>
<dbReference type="AlphaFoldDB" id="A0AAD6SEP5"/>
<sequence>MFNCPPSGVQRIKATVDSGVRGQIVIEVLGFDGSQKSEEAKSVIRARPHQRNRADPREFEGRRLRATAVEVSLVVIQANGRSGSNMVPSAHSFMNKIQGVNTSKTRRGYAPPRPIIGTRRDAYPGKLELELEELRMSALSKAPRGGISAARVPISISISLAANHRILRQLQVDAEDVGLFEGVSFAARTLVHCQVCASVTITVRGRQRRNHQLVGIILWGGGVGNRGAPQSKSEWYDAHIGLASLAAHTDGHTPRFVARGRSGAGGLTQIHESGGRRSGGAVTVERSEAVKWGFINTKTLYNLKSVGPQSKIDAGFIERIEAEMKLNERLNNWRWCFNEMSLVCCGVWGIMAKDQPACFRLNYVREERNPGLDHEKTTPIVRDEFQQWHGVGGIPIGQDEGVAVQVQSESEMKPSA</sequence>
<organism evidence="1 2">
    <name type="scientific">Mycena alexandri</name>
    <dbReference type="NCBI Taxonomy" id="1745969"/>
    <lineage>
        <taxon>Eukaryota</taxon>
        <taxon>Fungi</taxon>
        <taxon>Dikarya</taxon>
        <taxon>Basidiomycota</taxon>
        <taxon>Agaricomycotina</taxon>
        <taxon>Agaricomycetes</taxon>
        <taxon>Agaricomycetidae</taxon>
        <taxon>Agaricales</taxon>
        <taxon>Marasmiineae</taxon>
        <taxon>Mycenaceae</taxon>
        <taxon>Mycena</taxon>
    </lineage>
</organism>
<proteinExistence type="predicted"/>
<evidence type="ECO:0000313" key="1">
    <source>
        <dbReference type="EMBL" id="KAJ7025361.1"/>
    </source>
</evidence>
<evidence type="ECO:0000313" key="2">
    <source>
        <dbReference type="Proteomes" id="UP001218188"/>
    </source>
</evidence>
<accession>A0AAD6SEP5</accession>
<protein>
    <submittedName>
        <fullName evidence="1">Uncharacterized protein</fullName>
    </submittedName>
</protein>